<proteinExistence type="predicted"/>
<feature type="compositionally biased region" description="Polar residues" evidence="1">
    <location>
        <begin position="119"/>
        <end position="128"/>
    </location>
</feature>
<evidence type="ECO:0000313" key="3">
    <source>
        <dbReference type="Proteomes" id="UP001303473"/>
    </source>
</evidence>
<gene>
    <name evidence="2" type="ORF">QBC46DRAFT_353627</name>
</gene>
<feature type="region of interest" description="Disordered" evidence="1">
    <location>
        <begin position="1"/>
        <end position="135"/>
    </location>
</feature>
<dbReference type="AlphaFoldDB" id="A0AAN6N8B4"/>
<accession>A0AAN6N8B4</accession>
<sequence length="166" mass="17687">MDASNSSGSSQEEGNSTGLEISNPAIDSVDHPTDLQTMDKTVVCGEYQALARTARSSDDERNATDSTTEPRGSPEENGDVAKSGSPKEIEDTDEPGSPVSPRDASSSDQLSGGDHETTTTKSSASSLRESGVILHPRYSDTRYGYLSEPTTMQRNITTFCSGSSRW</sequence>
<keyword evidence="3" id="KW-1185">Reference proteome</keyword>
<reference evidence="3" key="1">
    <citation type="journal article" date="2023" name="Mol. Phylogenet. Evol.">
        <title>Genome-scale phylogeny and comparative genomics of the fungal order Sordariales.</title>
        <authorList>
            <person name="Hensen N."/>
            <person name="Bonometti L."/>
            <person name="Westerberg I."/>
            <person name="Brannstrom I.O."/>
            <person name="Guillou S."/>
            <person name="Cros-Aarteil S."/>
            <person name="Calhoun S."/>
            <person name="Haridas S."/>
            <person name="Kuo A."/>
            <person name="Mondo S."/>
            <person name="Pangilinan J."/>
            <person name="Riley R."/>
            <person name="LaButti K."/>
            <person name="Andreopoulos B."/>
            <person name="Lipzen A."/>
            <person name="Chen C."/>
            <person name="Yan M."/>
            <person name="Daum C."/>
            <person name="Ng V."/>
            <person name="Clum A."/>
            <person name="Steindorff A."/>
            <person name="Ohm R.A."/>
            <person name="Martin F."/>
            <person name="Silar P."/>
            <person name="Natvig D.O."/>
            <person name="Lalanne C."/>
            <person name="Gautier V."/>
            <person name="Ament-Velasquez S.L."/>
            <person name="Kruys A."/>
            <person name="Hutchinson M.I."/>
            <person name="Powell A.J."/>
            <person name="Barry K."/>
            <person name="Miller A.N."/>
            <person name="Grigoriev I.V."/>
            <person name="Debuchy R."/>
            <person name="Gladieux P."/>
            <person name="Hiltunen Thoren M."/>
            <person name="Johannesson H."/>
        </authorList>
    </citation>
    <scope>NUCLEOTIDE SEQUENCE [LARGE SCALE GENOMIC DNA]</scope>
    <source>
        <strain evidence="3">CBS 340.73</strain>
    </source>
</reference>
<feature type="compositionally biased region" description="Low complexity" evidence="1">
    <location>
        <begin position="1"/>
        <end position="16"/>
    </location>
</feature>
<evidence type="ECO:0000313" key="2">
    <source>
        <dbReference type="EMBL" id="KAK3940990.1"/>
    </source>
</evidence>
<protein>
    <submittedName>
        <fullName evidence="2">Uncharacterized protein</fullName>
    </submittedName>
</protein>
<evidence type="ECO:0000256" key="1">
    <source>
        <dbReference type="SAM" id="MobiDB-lite"/>
    </source>
</evidence>
<dbReference type="Proteomes" id="UP001303473">
    <property type="component" value="Unassembled WGS sequence"/>
</dbReference>
<name>A0AAN6N8B4_9PEZI</name>
<dbReference type="EMBL" id="MU853788">
    <property type="protein sequence ID" value="KAK3940990.1"/>
    <property type="molecule type" value="Genomic_DNA"/>
</dbReference>
<comment type="caution">
    <text evidence="2">The sequence shown here is derived from an EMBL/GenBank/DDBJ whole genome shotgun (WGS) entry which is preliminary data.</text>
</comment>
<organism evidence="2 3">
    <name type="scientific">Diplogelasinospora grovesii</name>
    <dbReference type="NCBI Taxonomy" id="303347"/>
    <lineage>
        <taxon>Eukaryota</taxon>
        <taxon>Fungi</taxon>
        <taxon>Dikarya</taxon>
        <taxon>Ascomycota</taxon>
        <taxon>Pezizomycotina</taxon>
        <taxon>Sordariomycetes</taxon>
        <taxon>Sordariomycetidae</taxon>
        <taxon>Sordariales</taxon>
        <taxon>Diplogelasinosporaceae</taxon>
        <taxon>Diplogelasinospora</taxon>
    </lineage>
</organism>